<protein>
    <submittedName>
        <fullName evidence="1">Uncharacterized protein</fullName>
    </submittedName>
</protein>
<sequence>MSIWLHLSTRSSSATTQLIESPKRLSEKSKCVAISYTVLND</sequence>
<dbReference type="Proteomes" id="UP000015106">
    <property type="component" value="Chromosome 6"/>
</dbReference>
<reference evidence="1" key="3">
    <citation type="submission" date="2022-06" db="UniProtKB">
        <authorList>
            <consortium name="EnsemblPlants"/>
        </authorList>
    </citation>
    <scope>IDENTIFICATION</scope>
</reference>
<keyword evidence="2" id="KW-1185">Reference proteome</keyword>
<reference evidence="2" key="1">
    <citation type="journal article" date="2013" name="Nature">
        <title>Draft genome of the wheat A-genome progenitor Triticum urartu.</title>
        <authorList>
            <person name="Ling H.Q."/>
            <person name="Zhao S."/>
            <person name="Liu D."/>
            <person name="Wang J."/>
            <person name="Sun H."/>
            <person name="Zhang C."/>
            <person name="Fan H."/>
            <person name="Li D."/>
            <person name="Dong L."/>
            <person name="Tao Y."/>
            <person name="Gao C."/>
            <person name="Wu H."/>
            <person name="Li Y."/>
            <person name="Cui Y."/>
            <person name="Guo X."/>
            <person name="Zheng S."/>
            <person name="Wang B."/>
            <person name="Yu K."/>
            <person name="Liang Q."/>
            <person name="Yang W."/>
            <person name="Lou X."/>
            <person name="Chen J."/>
            <person name="Feng M."/>
            <person name="Jian J."/>
            <person name="Zhang X."/>
            <person name="Luo G."/>
            <person name="Jiang Y."/>
            <person name="Liu J."/>
            <person name="Wang Z."/>
            <person name="Sha Y."/>
            <person name="Zhang B."/>
            <person name="Wu H."/>
            <person name="Tang D."/>
            <person name="Shen Q."/>
            <person name="Xue P."/>
            <person name="Zou S."/>
            <person name="Wang X."/>
            <person name="Liu X."/>
            <person name="Wang F."/>
            <person name="Yang Y."/>
            <person name="An X."/>
            <person name="Dong Z."/>
            <person name="Zhang K."/>
            <person name="Zhang X."/>
            <person name="Luo M.C."/>
            <person name="Dvorak J."/>
            <person name="Tong Y."/>
            <person name="Wang J."/>
            <person name="Yang H."/>
            <person name="Li Z."/>
            <person name="Wang D."/>
            <person name="Zhang A."/>
            <person name="Wang J."/>
        </authorList>
    </citation>
    <scope>NUCLEOTIDE SEQUENCE</scope>
    <source>
        <strain evidence="2">cv. G1812</strain>
    </source>
</reference>
<organism evidence="1 2">
    <name type="scientific">Triticum urartu</name>
    <name type="common">Red wild einkorn</name>
    <name type="synonym">Crithodium urartu</name>
    <dbReference type="NCBI Taxonomy" id="4572"/>
    <lineage>
        <taxon>Eukaryota</taxon>
        <taxon>Viridiplantae</taxon>
        <taxon>Streptophyta</taxon>
        <taxon>Embryophyta</taxon>
        <taxon>Tracheophyta</taxon>
        <taxon>Spermatophyta</taxon>
        <taxon>Magnoliopsida</taxon>
        <taxon>Liliopsida</taxon>
        <taxon>Poales</taxon>
        <taxon>Poaceae</taxon>
        <taxon>BOP clade</taxon>
        <taxon>Pooideae</taxon>
        <taxon>Triticodae</taxon>
        <taxon>Triticeae</taxon>
        <taxon>Triticinae</taxon>
        <taxon>Triticum</taxon>
    </lineage>
</organism>
<evidence type="ECO:0000313" key="2">
    <source>
        <dbReference type="Proteomes" id="UP000015106"/>
    </source>
</evidence>
<name>A0A8R7QP05_TRIUA</name>
<proteinExistence type="predicted"/>
<dbReference type="EnsemblPlants" id="TuG1812G0600002171.01.T03">
    <property type="protein sequence ID" value="TuG1812G0600002171.01.T03"/>
    <property type="gene ID" value="TuG1812G0600002171.01"/>
</dbReference>
<accession>A0A8R7QP05</accession>
<dbReference type="Gramene" id="TuG1812G0600002171.01.T03">
    <property type="protein sequence ID" value="TuG1812G0600002171.01.T03"/>
    <property type="gene ID" value="TuG1812G0600002171.01"/>
</dbReference>
<gene>
    <name evidence="1" type="primary">LOC125513218</name>
</gene>
<reference evidence="1" key="2">
    <citation type="submission" date="2018-03" db="EMBL/GenBank/DDBJ databases">
        <title>The Triticum urartu genome reveals the dynamic nature of wheat genome evolution.</title>
        <authorList>
            <person name="Ling H."/>
            <person name="Ma B."/>
            <person name="Shi X."/>
            <person name="Liu H."/>
            <person name="Dong L."/>
            <person name="Sun H."/>
            <person name="Cao Y."/>
            <person name="Gao Q."/>
            <person name="Zheng S."/>
            <person name="Li Y."/>
            <person name="Yu Y."/>
            <person name="Du H."/>
            <person name="Qi M."/>
            <person name="Li Y."/>
            <person name="Yu H."/>
            <person name="Cui Y."/>
            <person name="Wang N."/>
            <person name="Chen C."/>
            <person name="Wu H."/>
            <person name="Zhao Y."/>
            <person name="Zhang J."/>
            <person name="Li Y."/>
            <person name="Zhou W."/>
            <person name="Zhang B."/>
            <person name="Hu W."/>
            <person name="Eijk M."/>
            <person name="Tang J."/>
            <person name="Witsenboer H."/>
            <person name="Zhao S."/>
            <person name="Li Z."/>
            <person name="Zhang A."/>
            <person name="Wang D."/>
            <person name="Liang C."/>
        </authorList>
    </citation>
    <scope>NUCLEOTIDE SEQUENCE [LARGE SCALE GENOMIC DNA]</scope>
    <source>
        <strain evidence="1">cv. G1812</strain>
    </source>
</reference>
<dbReference type="AlphaFoldDB" id="A0A8R7QP05"/>
<evidence type="ECO:0000313" key="1">
    <source>
        <dbReference type="EnsemblPlants" id="TuG1812G0600002171.01.T03"/>
    </source>
</evidence>